<organism evidence="1">
    <name type="scientific">Anguilla anguilla</name>
    <name type="common">European freshwater eel</name>
    <name type="synonym">Muraena anguilla</name>
    <dbReference type="NCBI Taxonomy" id="7936"/>
    <lineage>
        <taxon>Eukaryota</taxon>
        <taxon>Metazoa</taxon>
        <taxon>Chordata</taxon>
        <taxon>Craniata</taxon>
        <taxon>Vertebrata</taxon>
        <taxon>Euteleostomi</taxon>
        <taxon>Actinopterygii</taxon>
        <taxon>Neopterygii</taxon>
        <taxon>Teleostei</taxon>
        <taxon>Anguilliformes</taxon>
        <taxon>Anguillidae</taxon>
        <taxon>Anguilla</taxon>
    </lineage>
</organism>
<proteinExistence type="predicted"/>
<dbReference type="AlphaFoldDB" id="A0A0E9XFP8"/>
<sequence length="65" mass="7642">MCQITPFSWSSHLTNDRKNMNKMPTLFSSLWQQLSIIVFYLKRKIRLTPILHLTGQHIAIQTQEG</sequence>
<protein>
    <submittedName>
        <fullName evidence="1">Uncharacterized protein</fullName>
    </submittedName>
</protein>
<reference evidence="1" key="2">
    <citation type="journal article" date="2015" name="Fish Shellfish Immunol.">
        <title>Early steps in the European eel (Anguilla anguilla)-Vibrio vulnificus interaction in the gills: Role of the RtxA13 toxin.</title>
        <authorList>
            <person name="Callol A."/>
            <person name="Pajuelo D."/>
            <person name="Ebbesson L."/>
            <person name="Teles M."/>
            <person name="MacKenzie S."/>
            <person name="Amaro C."/>
        </authorList>
    </citation>
    <scope>NUCLEOTIDE SEQUENCE</scope>
</reference>
<accession>A0A0E9XFP8</accession>
<name>A0A0E9XFP8_ANGAN</name>
<reference evidence="1" key="1">
    <citation type="submission" date="2014-11" db="EMBL/GenBank/DDBJ databases">
        <authorList>
            <person name="Amaro Gonzalez C."/>
        </authorList>
    </citation>
    <scope>NUCLEOTIDE SEQUENCE</scope>
</reference>
<dbReference type="EMBL" id="GBXM01007108">
    <property type="protein sequence ID" value="JAI01470.1"/>
    <property type="molecule type" value="Transcribed_RNA"/>
</dbReference>
<evidence type="ECO:0000313" key="1">
    <source>
        <dbReference type="EMBL" id="JAI01470.1"/>
    </source>
</evidence>